<comment type="caution">
    <text evidence="7">The sequence shown here is derived from an EMBL/GenBank/DDBJ whole genome shotgun (WGS) entry which is preliminary data.</text>
</comment>
<evidence type="ECO:0000313" key="7">
    <source>
        <dbReference type="EMBL" id="HGT38514.1"/>
    </source>
</evidence>
<evidence type="ECO:0000256" key="4">
    <source>
        <dbReference type="PROSITE-ProRule" id="PRU00433"/>
    </source>
</evidence>
<dbReference type="Pfam" id="PF23500">
    <property type="entry name" value="DUF7133"/>
    <property type="match status" value="1"/>
</dbReference>
<evidence type="ECO:0000259" key="6">
    <source>
        <dbReference type="PROSITE" id="PS51007"/>
    </source>
</evidence>
<protein>
    <submittedName>
        <fullName evidence="7">C-type cytochrome</fullName>
    </submittedName>
</protein>
<dbReference type="AlphaFoldDB" id="A0A7C4LJX8"/>
<dbReference type="InterPro" id="IPR011042">
    <property type="entry name" value="6-blade_b-propeller_TolB-like"/>
</dbReference>
<dbReference type="InterPro" id="IPR009056">
    <property type="entry name" value="Cyt_c-like_dom"/>
</dbReference>
<proteinExistence type="predicted"/>
<dbReference type="NCBIfam" id="TIGR02604">
    <property type="entry name" value="Piru_Ver_Nterm"/>
    <property type="match status" value="1"/>
</dbReference>
<evidence type="ECO:0000256" key="3">
    <source>
        <dbReference type="ARBA" id="ARBA00023004"/>
    </source>
</evidence>
<feature type="signal peptide" evidence="5">
    <location>
        <begin position="1"/>
        <end position="22"/>
    </location>
</feature>
<dbReference type="Gene3D" id="2.120.10.30">
    <property type="entry name" value="TolB, C-terminal domain"/>
    <property type="match status" value="1"/>
</dbReference>
<evidence type="ECO:0000256" key="5">
    <source>
        <dbReference type="SAM" id="SignalP"/>
    </source>
</evidence>
<keyword evidence="2 4" id="KW-0479">Metal-binding</keyword>
<dbReference type="NCBIfam" id="TIGR02603">
    <property type="entry name" value="CxxCH_TIGR02603"/>
    <property type="match status" value="1"/>
</dbReference>
<name>A0A7C4LJX8_9PLAN</name>
<dbReference type="GO" id="GO:0046872">
    <property type="term" value="F:metal ion binding"/>
    <property type="evidence" value="ECO:0007669"/>
    <property type="project" value="UniProtKB-KW"/>
</dbReference>
<sequence length="1176" mass="130537">MRGVELAVLILLSLGMPVSVSAADVIPHAQDKPPNAPRDAETAARLMTVPEGFVVDVVACEPNLINPVAMAIDEQGRFWITESVEYPRRSAGPGKDRVKVLEDTDGDGKMDKFSIFLDGLNIPSGVQVGYGGVWIANAPDILFVPDADRDGIADGEPQVVVTGFGRTDTHELPNSLTWGPDGWLYGLNGVFNHSHVKYPASNPNYQKQHPGWQFTCAMFRIHPRTREFQVFCEGTSNPWGIAFNHEGDAFVSACVIDHLWHLVETGYYHRQGGPYPPHTWKIDSIVKHKHQKAAYCGITWFDSDAYPEAYRKKLYMGNIHGGCINVDRIERQGSTYAGFGEPDFLTANDAWFMPVVQKTGPDGCLYILDWYDRYHCYQDANRDPAGIDRLKGRLYRVRYTQGPTAASRRPSPPVDLALESDEQLIERLAHPNVWVRDTAQRLLTERNSDHGVSLLAKVLADEGQPLERRLRAMWVLGAIPPAAHSVVSWHRHVLDLADQLRSQGRSAEAALFAAWAVRLAGDRQESAEALAPDGLETLIRTAEPPVLLQLAIFLGKTRFAENRVRCWLEILRRAGDDPLLPRIVWQNLHPYLEQHGAELLAALRSEELLRATNVAALLPRIIDRLLAREPFEAPVIQELVGLVCQRHPEIGRQVLQALAAKIQSGELKGEPLAQLKTALAETLHPLLDRDSAHPLQLEASLLAVSWQDPAGFAAARDVLESTRFTTDQRLAAAHALVAAGQRDVLASIARIFAQSPPAAAEFRGKLLATLARLDVPGVDEFVLRSYAQLEPELQPQAIELLTQRPQWAVALLTAIGEKQLPPTVLSVNQARKLHETKDERIRELLARHWGQVREGRSPDRDRVIAEMRTFIRNNKGDAFAGEAVFKKVCAQCHKIYGEGQEVGPDITLNGRNDYAQLLSNVFDPSLVIGAGYRTYTVATEDGRVINGLLVEDSAQRIVLKVQGGKQEVIPRDAIEEFRVSETSLMPEQLERQLAPTEIADLFAYITLDRPPRDPAAKRLPGVYEVVPRESTNPGEFSAIFQEVGPGFSQVTSGEGGVALLAEHMGRAGVVRTHPVSRDRPAEISGTFAIPAGKKTTLVVEVAHDPRGDWRLVAAAGDSGRLIDEMISKDTCRDGWATFQVDISRYAGQQIPIRLWNQANDWHYEFAYWGRVRLVSE</sequence>
<keyword evidence="1 4" id="KW-0349">Heme</keyword>
<dbReference type="InterPro" id="IPR013428">
    <property type="entry name" value="Membrane-bound_put_N"/>
</dbReference>
<dbReference type="InterPro" id="IPR055557">
    <property type="entry name" value="DUF7133"/>
</dbReference>
<evidence type="ECO:0000256" key="1">
    <source>
        <dbReference type="ARBA" id="ARBA00022617"/>
    </source>
</evidence>
<dbReference type="PROSITE" id="PS51007">
    <property type="entry name" value="CYTC"/>
    <property type="match status" value="1"/>
</dbReference>
<dbReference type="SUPFAM" id="SSF46626">
    <property type="entry name" value="Cytochrome c"/>
    <property type="match status" value="1"/>
</dbReference>
<keyword evidence="5" id="KW-0732">Signal</keyword>
<dbReference type="InterPro" id="IPR016024">
    <property type="entry name" value="ARM-type_fold"/>
</dbReference>
<dbReference type="SUPFAM" id="SSF50952">
    <property type="entry name" value="Soluble quinoprotein glucose dehydrogenase"/>
    <property type="match status" value="1"/>
</dbReference>
<gene>
    <name evidence="7" type="ORF">ENS64_04525</name>
</gene>
<dbReference type="GO" id="GO:0020037">
    <property type="term" value="F:heme binding"/>
    <property type="evidence" value="ECO:0007669"/>
    <property type="project" value="InterPro"/>
</dbReference>
<dbReference type="PANTHER" id="PTHR33546">
    <property type="entry name" value="LARGE, MULTIFUNCTIONAL SECRETED PROTEIN-RELATED"/>
    <property type="match status" value="1"/>
</dbReference>
<reference evidence="7" key="1">
    <citation type="journal article" date="2020" name="mSystems">
        <title>Genome- and Community-Level Interaction Insights into Carbon Utilization and Element Cycling Functions of Hydrothermarchaeota in Hydrothermal Sediment.</title>
        <authorList>
            <person name="Zhou Z."/>
            <person name="Liu Y."/>
            <person name="Xu W."/>
            <person name="Pan J."/>
            <person name="Luo Z.H."/>
            <person name="Li M."/>
        </authorList>
    </citation>
    <scope>NUCLEOTIDE SEQUENCE [LARGE SCALE GENOMIC DNA]</scope>
    <source>
        <strain evidence="7">SpSt-508</strain>
    </source>
</reference>
<dbReference type="InterPro" id="IPR036909">
    <property type="entry name" value="Cyt_c-like_dom_sf"/>
</dbReference>
<dbReference type="InterPro" id="IPR011041">
    <property type="entry name" value="Quinoprot_gluc/sorb_DH_b-prop"/>
</dbReference>
<keyword evidence="3 4" id="KW-0408">Iron</keyword>
<feature type="domain" description="Cytochrome c" evidence="6">
    <location>
        <begin position="876"/>
        <end position="1009"/>
    </location>
</feature>
<organism evidence="7">
    <name type="scientific">Schlesneria paludicola</name>
    <dbReference type="NCBI Taxonomy" id="360056"/>
    <lineage>
        <taxon>Bacteria</taxon>
        <taxon>Pseudomonadati</taxon>
        <taxon>Planctomycetota</taxon>
        <taxon>Planctomycetia</taxon>
        <taxon>Planctomycetales</taxon>
        <taxon>Planctomycetaceae</taxon>
        <taxon>Schlesneria</taxon>
    </lineage>
</organism>
<accession>A0A7C4LJX8</accession>
<dbReference type="InterPro" id="IPR013427">
    <property type="entry name" value="Haem-bd_dom_put"/>
</dbReference>
<dbReference type="GO" id="GO:0009055">
    <property type="term" value="F:electron transfer activity"/>
    <property type="evidence" value="ECO:0007669"/>
    <property type="project" value="InterPro"/>
</dbReference>
<dbReference type="Gene3D" id="1.10.760.10">
    <property type="entry name" value="Cytochrome c-like domain"/>
    <property type="match status" value="1"/>
</dbReference>
<evidence type="ECO:0000256" key="2">
    <source>
        <dbReference type="ARBA" id="ARBA00022723"/>
    </source>
</evidence>
<dbReference type="EMBL" id="DSVQ01000009">
    <property type="protein sequence ID" value="HGT38514.1"/>
    <property type="molecule type" value="Genomic_DNA"/>
</dbReference>
<dbReference type="SUPFAM" id="SSF48371">
    <property type="entry name" value="ARM repeat"/>
    <property type="match status" value="1"/>
</dbReference>
<feature type="chain" id="PRO_5028394327" evidence="5">
    <location>
        <begin position="23"/>
        <end position="1176"/>
    </location>
</feature>
<dbReference type="PANTHER" id="PTHR33546:SF1">
    <property type="entry name" value="LARGE, MULTIFUNCTIONAL SECRETED PROTEIN"/>
    <property type="match status" value="1"/>
</dbReference>